<dbReference type="Proteomes" id="UP000003688">
    <property type="component" value="Unassembled WGS sequence"/>
</dbReference>
<dbReference type="SUPFAM" id="SSF52833">
    <property type="entry name" value="Thioredoxin-like"/>
    <property type="match status" value="1"/>
</dbReference>
<dbReference type="InterPro" id="IPR036249">
    <property type="entry name" value="Thioredoxin-like_sf"/>
</dbReference>
<dbReference type="EMBL" id="ABOX02000001">
    <property type="protein sequence ID" value="EEF63270.1"/>
    <property type="molecule type" value="Genomic_DNA"/>
</dbReference>
<evidence type="ECO:0000256" key="4">
    <source>
        <dbReference type="ARBA" id="ARBA00023284"/>
    </source>
</evidence>
<name>B9X9M6_PEDPL</name>
<dbReference type="AlphaFoldDB" id="B9X9M6"/>
<evidence type="ECO:0000313" key="7">
    <source>
        <dbReference type="Proteomes" id="UP000003688"/>
    </source>
</evidence>
<organism evidence="6 7">
    <name type="scientific">Pedosphaera parvula (strain Ellin514)</name>
    <dbReference type="NCBI Taxonomy" id="320771"/>
    <lineage>
        <taxon>Bacteria</taxon>
        <taxon>Pseudomonadati</taxon>
        <taxon>Verrucomicrobiota</taxon>
        <taxon>Pedosphaerae</taxon>
        <taxon>Pedosphaerales</taxon>
        <taxon>Pedosphaeraceae</taxon>
        <taxon>Pedosphaera</taxon>
    </lineage>
</organism>
<feature type="domain" description="Thioredoxin" evidence="5">
    <location>
        <begin position="12"/>
        <end position="134"/>
    </location>
</feature>
<evidence type="ECO:0000259" key="5">
    <source>
        <dbReference type="PROSITE" id="PS51352"/>
    </source>
</evidence>
<dbReference type="InterPro" id="IPR013766">
    <property type="entry name" value="Thioredoxin_domain"/>
</dbReference>
<dbReference type="STRING" id="320771.Cflav_PD5905"/>
<dbReference type="PROSITE" id="PS51352">
    <property type="entry name" value="THIOREDOXIN_2"/>
    <property type="match status" value="1"/>
</dbReference>
<dbReference type="CDD" id="cd02947">
    <property type="entry name" value="TRX_family"/>
    <property type="match status" value="1"/>
</dbReference>
<comment type="caution">
    <text evidence="6">The sequence shown here is derived from an EMBL/GenBank/DDBJ whole genome shotgun (WGS) entry which is preliminary data.</text>
</comment>
<keyword evidence="2" id="KW-0249">Electron transport</keyword>
<evidence type="ECO:0000256" key="3">
    <source>
        <dbReference type="ARBA" id="ARBA00023157"/>
    </source>
</evidence>
<protein>
    <submittedName>
        <fullName evidence="6">Thioredoxin domain protein</fullName>
    </submittedName>
</protein>
<proteinExistence type="predicted"/>
<evidence type="ECO:0000313" key="6">
    <source>
        <dbReference type="EMBL" id="EEF63270.1"/>
    </source>
</evidence>
<evidence type="ECO:0000256" key="2">
    <source>
        <dbReference type="ARBA" id="ARBA00022982"/>
    </source>
</evidence>
<dbReference type="Pfam" id="PF00085">
    <property type="entry name" value="Thioredoxin"/>
    <property type="match status" value="1"/>
</dbReference>
<dbReference type="OrthoDB" id="9811036at2"/>
<reference evidence="6 7" key="1">
    <citation type="journal article" date="2011" name="J. Bacteriol.">
        <title>Genome sequence of 'Pedosphaera parvula' Ellin514, an aerobic Verrucomicrobial isolate from pasture soil.</title>
        <authorList>
            <person name="Kant R."/>
            <person name="van Passel M.W."/>
            <person name="Sangwan P."/>
            <person name="Palva A."/>
            <person name="Lucas S."/>
            <person name="Copeland A."/>
            <person name="Lapidus A."/>
            <person name="Glavina Del Rio T."/>
            <person name="Dalin E."/>
            <person name="Tice H."/>
            <person name="Bruce D."/>
            <person name="Goodwin L."/>
            <person name="Pitluck S."/>
            <person name="Chertkov O."/>
            <person name="Larimer F.W."/>
            <person name="Land M.L."/>
            <person name="Hauser L."/>
            <person name="Brettin T.S."/>
            <person name="Detter J.C."/>
            <person name="Han S."/>
            <person name="de Vos W.M."/>
            <person name="Janssen P.H."/>
            <person name="Smidt H."/>
        </authorList>
    </citation>
    <scope>NUCLEOTIDE SEQUENCE [LARGE SCALE GENOMIC DNA]</scope>
    <source>
        <strain evidence="6 7">Ellin514</strain>
    </source>
</reference>
<dbReference type="PANTHER" id="PTHR45663:SF11">
    <property type="entry name" value="GEO12009P1"/>
    <property type="match status" value="1"/>
</dbReference>
<keyword evidence="4" id="KW-0676">Redox-active center</keyword>
<dbReference type="Gene3D" id="3.40.30.10">
    <property type="entry name" value="Glutaredoxin"/>
    <property type="match status" value="1"/>
</dbReference>
<gene>
    <name evidence="6" type="ORF">Cflav_PD5905</name>
</gene>
<keyword evidence="3" id="KW-1015">Disulfide bond</keyword>
<accession>B9X9M6</accession>
<keyword evidence="1" id="KW-0813">Transport</keyword>
<dbReference type="RefSeq" id="WP_007412577.1">
    <property type="nucleotide sequence ID" value="NZ_ABOX02000001.1"/>
</dbReference>
<dbReference type="PANTHER" id="PTHR45663">
    <property type="entry name" value="GEO12009P1"/>
    <property type="match status" value="1"/>
</dbReference>
<sequence length="258" mass="29353" precursor="true">MKIPNQLIFVPLLILLFAGRVTGEVTNWSTDFTNTLKTAQARHHPVLMEFTAPWCPYCKMMETKVFKDRKVTDALNQFERVAVNIDNNAELAAMHSVHGIPAFVILDSDGEEVVKSSGFMEAEPFTQFLQQGVTNLSFSVAQKEEFDSKARQVEAMLNSTNPKTVQEGIAMVLDFCDRKEKVYRTFGVDKLSLLAQRQPELLLEGLRNPGLMARIRVANLLRQKLGNDFNIDPWEKEEAREKAILEWKSRLVSNLPPR</sequence>
<keyword evidence="7" id="KW-1185">Reference proteome</keyword>
<dbReference type="GO" id="GO:0005737">
    <property type="term" value="C:cytoplasm"/>
    <property type="evidence" value="ECO:0007669"/>
    <property type="project" value="TreeGrafter"/>
</dbReference>
<dbReference type="InterPro" id="IPR017937">
    <property type="entry name" value="Thioredoxin_CS"/>
</dbReference>
<dbReference type="PROSITE" id="PS00194">
    <property type="entry name" value="THIOREDOXIN_1"/>
    <property type="match status" value="1"/>
</dbReference>
<dbReference type="GO" id="GO:0015035">
    <property type="term" value="F:protein-disulfide reductase activity"/>
    <property type="evidence" value="ECO:0007669"/>
    <property type="project" value="TreeGrafter"/>
</dbReference>
<evidence type="ECO:0000256" key="1">
    <source>
        <dbReference type="ARBA" id="ARBA00022448"/>
    </source>
</evidence>